<evidence type="ECO:0000313" key="4">
    <source>
        <dbReference type="Proteomes" id="UP000063699"/>
    </source>
</evidence>
<comment type="similarity">
    <text evidence="1">Belongs to the NAD(P)-dependent epimerase/dehydratase family.</text>
</comment>
<dbReference type="Pfam" id="PF01370">
    <property type="entry name" value="Epimerase"/>
    <property type="match status" value="1"/>
</dbReference>
<evidence type="ECO:0000313" key="3">
    <source>
        <dbReference type="EMBL" id="ALG10908.1"/>
    </source>
</evidence>
<dbReference type="AlphaFoldDB" id="A0A0N9HUE7"/>
<proteinExistence type="inferred from homology"/>
<name>A0A0N9HUE7_9PSEU</name>
<dbReference type="EMBL" id="CP012752">
    <property type="protein sequence ID" value="ALG10908.1"/>
    <property type="molecule type" value="Genomic_DNA"/>
</dbReference>
<dbReference type="Proteomes" id="UP000063699">
    <property type="component" value="Chromosome"/>
</dbReference>
<dbReference type="STRING" id="860235.AOZ06_32075"/>
<keyword evidence="4" id="KW-1185">Reference proteome</keyword>
<evidence type="ECO:0000259" key="2">
    <source>
        <dbReference type="Pfam" id="PF01370"/>
    </source>
</evidence>
<dbReference type="InterPro" id="IPR036291">
    <property type="entry name" value="NAD(P)-bd_dom_sf"/>
</dbReference>
<accession>A0A0N9HUE7</accession>
<dbReference type="Gene3D" id="3.40.50.720">
    <property type="entry name" value="NAD(P)-binding Rossmann-like Domain"/>
    <property type="match status" value="1"/>
</dbReference>
<sequence>MEIVGRGFLATSLEPIAGSHPDAVLFVSGVSSAGEVSEAEFSREATMLYNTLHHCSRRGRKLVYFSTSSVGMYGLLSMQGREDGPVYPRTAYGRHKLAMEAVIRTSGADHLILRLATPVGPYQREHQFLPAMIRQIHRGSVRVFNGARRDLIDIEDVATILDGLLTTGVSREVVNVASGVAVPIEEIVQHIEERLDVHAAKQYVEVPTERAVSIAKLRELVPATAGMGFGPDYYRSLVDRYLHVFAGAA</sequence>
<dbReference type="PANTHER" id="PTHR43000">
    <property type="entry name" value="DTDP-D-GLUCOSE 4,6-DEHYDRATASE-RELATED"/>
    <property type="match status" value="1"/>
</dbReference>
<organism evidence="3 4">
    <name type="scientific">Kibdelosporangium phytohabitans</name>
    <dbReference type="NCBI Taxonomy" id="860235"/>
    <lineage>
        <taxon>Bacteria</taxon>
        <taxon>Bacillati</taxon>
        <taxon>Actinomycetota</taxon>
        <taxon>Actinomycetes</taxon>
        <taxon>Pseudonocardiales</taxon>
        <taxon>Pseudonocardiaceae</taxon>
        <taxon>Kibdelosporangium</taxon>
    </lineage>
</organism>
<reference evidence="3 4" key="1">
    <citation type="submission" date="2015-07" db="EMBL/GenBank/DDBJ databases">
        <title>Genome sequencing of Kibdelosporangium phytohabitans.</title>
        <authorList>
            <person name="Qin S."/>
            <person name="Xing K."/>
        </authorList>
    </citation>
    <scope>NUCLEOTIDE SEQUENCE [LARGE SCALE GENOMIC DNA]</scope>
    <source>
        <strain evidence="3 4">KLBMP1111</strain>
    </source>
</reference>
<evidence type="ECO:0000256" key="1">
    <source>
        <dbReference type="ARBA" id="ARBA00007637"/>
    </source>
</evidence>
<protein>
    <recommendedName>
        <fullName evidence="2">NAD-dependent epimerase/dehydratase domain-containing protein</fullName>
    </recommendedName>
</protein>
<feature type="domain" description="NAD-dependent epimerase/dehydratase" evidence="2">
    <location>
        <begin position="17"/>
        <end position="177"/>
    </location>
</feature>
<dbReference type="SUPFAM" id="SSF51735">
    <property type="entry name" value="NAD(P)-binding Rossmann-fold domains"/>
    <property type="match status" value="1"/>
</dbReference>
<dbReference type="RefSeq" id="WP_054292810.1">
    <property type="nucleotide sequence ID" value="NZ_CP012752.1"/>
</dbReference>
<dbReference type="KEGG" id="kphy:AOZ06_32075"/>
<gene>
    <name evidence="3" type="ORF">AOZ06_32075</name>
</gene>
<dbReference type="OrthoDB" id="3360397at2"/>
<dbReference type="InterPro" id="IPR001509">
    <property type="entry name" value="Epimerase_deHydtase"/>
</dbReference>